<reference evidence="1" key="1">
    <citation type="journal article" date="2021" name="Nat. Commun.">
        <title>Genetic determinants of endophytism in the Arabidopsis root mycobiome.</title>
        <authorList>
            <person name="Mesny F."/>
            <person name="Miyauchi S."/>
            <person name="Thiergart T."/>
            <person name="Pickel B."/>
            <person name="Atanasova L."/>
            <person name="Karlsson M."/>
            <person name="Huettel B."/>
            <person name="Barry K.W."/>
            <person name="Haridas S."/>
            <person name="Chen C."/>
            <person name="Bauer D."/>
            <person name="Andreopoulos W."/>
            <person name="Pangilinan J."/>
            <person name="LaButti K."/>
            <person name="Riley R."/>
            <person name="Lipzen A."/>
            <person name="Clum A."/>
            <person name="Drula E."/>
            <person name="Henrissat B."/>
            <person name="Kohler A."/>
            <person name="Grigoriev I.V."/>
            <person name="Martin F.M."/>
            <person name="Hacquard S."/>
        </authorList>
    </citation>
    <scope>NUCLEOTIDE SEQUENCE</scope>
    <source>
        <strain evidence="1">MPI-CAGE-AT-0023</strain>
    </source>
</reference>
<sequence length="252" mass="28647">MQSPNPNIYEGDYLELDYRTPSLPVFDSPSRSLTGPSQALGEITEEDLTLAPSAYWDRFLSAELAKMVASKVPSPEYKPVETTIVVSVDKRSERNLRKQFPGLNQVTQLANTGGRQSRRGATGRQFAARDRLLAEQEDTSGSRPVWNDVYEVFHYTGVPCVNAGFYCWRDLVSKKHFKLDSGLLNKLVDYAEEGGLLRNHDHVPETIRERIFRQDQENLEYKQLKLFLVQDLMVRLSRTIRLGPMSPPEVVG</sequence>
<evidence type="ECO:0000313" key="1">
    <source>
        <dbReference type="EMBL" id="KAH7239942.1"/>
    </source>
</evidence>
<protein>
    <submittedName>
        <fullName evidence="1">Uncharacterized protein</fullName>
    </submittedName>
</protein>
<dbReference type="EMBL" id="JAGMUX010000014">
    <property type="protein sequence ID" value="KAH7239942.1"/>
    <property type="molecule type" value="Genomic_DNA"/>
</dbReference>
<comment type="caution">
    <text evidence="1">The sequence shown here is derived from an EMBL/GenBank/DDBJ whole genome shotgun (WGS) entry which is preliminary data.</text>
</comment>
<dbReference type="RefSeq" id="XP_046045736.1">
    <property type="nucleotide sequence ID" value="XM_046190494.1"/>
</dbReference>
<dbReference type="Proteomes" id="UP000720189">
    <property type="component" value="Unassembled WGS sequence"/>
</dbReference>
<accession>A0A9P9GK26</accession>
<proteinExistence type="predicted"/>
<dbReference type="AlphaFoldDB" id="A0A9P9GK26"/>
<keyword evidence="2" id="KW-1185">Reference proteome</keyword>
<gene>
    <name evidence="1" type="ORF">BKA55DRAFT_542541</name>
</gene>
<name>A0A9P9GK26_FUSRE</name>
<organism evidence="1 2">
    <name type="scientific">Fusarium redolens</name>
    <dbReference type="NCBI Taxonomy" id="48865"/>
    <lineage>
        <taxon>Eukaryota</taxon>
        <taxon>Fungi</taxon>
        <taxon>Dikarya</taxon>
        <taxon>Ascomycota</taxon>
        <taxon>Pezizomycotina</taxon>
        <taxon>Sordariomycetes</taxon>
        <taxon>Hypocreomycetidae</taxon>
        <taxon>Hypocreales</taxon>
        <taxon>Nectriaceae</taxon>
        <taxon>Fusarium</taxon>
        <taxon>Fusarium redolens species complex</taxon>
    </lineage>
</organism>
<dbReference type="GeneID" id="70220448"/>
<evidence type="ECO:0000313" key="2">
    <source>
        <dbReference type="Proteomes" id="UP000720189"/>
    </source>
</evidence>
<dbReference type="OrthoDB" id="4232626at2759"/>